<dbReference type="OrthoDB" id="861847at2759"/>
<name>A0A834L5R6_RHOSS</name>
<reference evidence="2" key="1">
    <citation type="submission" date="2019-11" db="EMBL/GenBank/DDBJ databases">
        <authorList>
            <person name="Liu Y."/>
            <person name="Hou J."/>
            <person name="Li T.-Q."/>
            <person name="Guan C.-H."/>
            <person name="Wu X."/>
            <person name="Wu H.-Z."/>
            <person name="Ling F."/>
            <person name="Zhang R."/>
            <person name="Shi X.-G."/>
            <person name="Ren J.-P."/>
            <person name="Chen E.-F."/>
            <person name="Sun J.-M."/>
        </authorList>
    </citation>
    <scope>NUCLEOTIDE SEQUENCE</scope>
    <source>
        <strain evidence="2">Adult_tree_wgs_1</strain>
        <tissue evidence="2">Leaves</tissue>
    </source>
</reference>
<protein>
    <recommendedName>
        <fullName evidence="4">Protein FAR1-RELATED SEQUENCE</fullName>
    </recommendedName>
</protein>
<dbReference type="Proteomes" id="UP000626092">
    <property type="component" value="Unassembled WGS sequence"/>
</dbReference>
<dbReference type="InterPro" id="IPR052579">
    <property type="entry name" value="Zinc_finger_SWIM"/>
</dbReference>
<feature type="region of interest" description="Disordered" evidence="1">
    <location>
        <begin position="509"/>
        <end position="538"/>
    </location>
</feature>
<feature type="compositionally biased region" description="Basic residues" evidence="1">
    <location>
        <begin position="516"/>
        <end position="528"/>
    </location>
</feature>
<sequence length="741" mass="84755">MLSSADPPIPFSTPQLEKRLLELESKCKEVGYTHSPLCATLFLPVSMTITFFSPTIKSSLEKLKKGIDIRAPRITSGAPSYNALMEGKTQDVGGFEPDFIDEDFAEINAIINLAATSNFEEISEFYKSSEGVNYADNARDSGSVEKKMLSDAECGSLLEEKFSTRDELLDRIRNMALKEGYVTTIKKSIPGCYVIIGCDRGGTYRGTSVPLSEGKRISGSRLVINCPFQMLAKKKVANILCVWHIEKNVLSRCKPKFEREQDWETFLSDWTNLVESPDESCFTEAWQRLQVNYEEKECVLNYIKNTWLPFKEKFVKAWTGNHLHFGNRVTSRAEGVHAMLKSYLTVSTGNFHEVREKICLAIENQHNEIKTTASEKLRVIHKFQISMFKELVTHVSIFALSELLKQYELATSSLLDPCRSQFSNTMGLPCAHFMQNMRGEPLLLNDIHPQWRIDIRSFNMDGGVNINGSDIESLLKKFHDKYKCMPLDQREDSHKQIAQLIDAEIPLTVEPTIQPHKGRPSGSKKRKRDSSTTRDPSAFEIAKKTRKCRVCHHVGHNRSTCQRWAENPSLSRLCYRRLWGSRNRRALILGWAYYLDAFSSYPLRTWLPSVYRGHDNWYTRGPGTRYPFVEGRSSFSWEYGMGYFGAVAPEGKKEDGATARSMEADIVALRGERVRPVEVSARQEMETQETKIVEGKKFQLTPRRGQIKAGQRRRGMQLEWEERINQRGKARVEERVEAQPQ</sequence>
<proteinExistence type="predicted"/>
<dbReference type="EMBL" id="WJXA01000012">
    <property type="protein sequence ID" value="KAF7123301.1"/>
    <property type="molecule type" value="Genomic_DNA"/>
</dbReference>
<dbReference type="AlphaFoldDB" id="A0A834L5R6"/>
<dbReference type="PANTHER" id="PTHR31569:SF4">
    <property type="entry name" value="SWIM-TYPE DOMAIN-CONTAINING PROTEIN"/>
    <property type="match status" value="1"/>
</dbReference>
<evidence type="ECO:0000313" key="3">
    <source>
        <dbReference type="Proteomes" id="UP000626092"/>
    </source>
</evidence>
<gene>
    <name evidence="2" type="ORF">RHSIM_Rhsim12G0135200</name>
</gene>
<evidence type="ECO:0000256" key="1">
    <source>
        <dbReference type="SAM" id="MobiDB-lite"/>
    </source>
</evidence>
<organism evidence="2 3">
    <name type="scientific">Rhododendron simsii</name>
    <name type="common">Sims's rhododendron</name>
    <dbReference type="NCBI Taxonomy" id="118357"/>
    <lineage>
        <taxon>Eukaryota</taxon>
        <taxon>Viridiplantae</taxon>
        <taxon>Streptophyta</taxon>
        <taxon>Embryophyta</taxon>
        <taxon>Tracheophyta</taxon>
        <taxon>Spermatophyta</taxon>
        <taxon>Magnoliopsida</taxon>
        <taxon>eudicotyledons</taxon>
        <taxon>Gunneridae</taxon>
        <taxon>Pentapetalae</taxon>
        <taxon>asterids</taxon>
        <taxon>Ericales</taxon>
        <taxon>Ericaceae</taxon>
        <taxon>Ericoideae</taxon>
        <taxon>Rhodoreae</taxon>
        <taxon>Rhododendron</taxon>
    </lineage>
</organism>
<keyword evidence="3" id="KW-1185">Reference proteome</keyword>
<comment type="caution">
    <text evidence="2">The sequence shown here is derived from an EMBL/GenBank/DDBJ whole genome shotgun (WGS) entry which is preliminary data.</text>
</comment>
<dbReference type="PANTHER" id="PTHR31569">
    <property type="entry name" value="SWIM-TYPE DOMAIN-CONTAINING PROTEIN"/>
    <property type="match status" value="1"/>
</dbReference>
<evidence type="ECO:0008006" key="4">
    <source>
        <dbReference type="Google" id="ProtNLM"/>
    </source>
</evidence>
<evidence type="ECO:0000313" key="2">
    <source>
        <dbReference type="EMBL" id="KAF7123301.1"/>
    </source>
</evidence>
<accession>A0A834L5R6</accession>